<keyword evidence="5" id="KW-1185">Reference proteome</keyword>
<dbReference type="Pfam" id="PF22725">
    <property type="entry name" value="GFO_IDH_MocA_C3"/>
    <property type="match status" value="1"/>
</dbReference>
<sequence>MINFATIGTGWITTSFIQSAQATGKYTLVSVYSRSQETASSFAAKHNITKTHTSISELAADASIDTVYIASPNSLHYVHAKQCLEAGKHVLLEKPATSTSKELDELFTLAREKGVFLLEAFRHLYEPNFQLLQKTLQEEKRIGPIFGATLNYASRSSRFDNVLAGQTPNIFSLEYSGGCLVDLGVYPISAAVALFGAPLSATYKPTMLSTGVDGGGFVTLCYATFGVSINASKIYTSTAPSEIYGERGTVVLDGVADIGRVDVLDAKTKTVEKLAGRRVDAELNMQAEAERFARIIGERDLEAAEWLEGVSRGVIAVTEGLRRANGIVFAAEK</sequence>
<evidence type="ECO:0000256" key="1">
    <source>
        <dbReference type="ARBA" id="ARBA00010928"/>
    </source>
</evidence>
<accession>A0A517LJV6</accession>
<dbReference type="InterPro" id="IPR055170">
    <property type="entry name" value="GFO_IDH_MocA-like_dom"/>
</dbReference>
<gene>
    <name evidence="4" type="ORF">FKW77_002999</name>
</gene>
<dbReference type="SUPFAM" id="SSF55347">
    <property type="entry name" value="Glyceraldehyde-3-phosphate dehydrogenase-like, C-terminal domain"/>
    <property type="match status" value="1"/>
</dbReference>
<protein>
    <submittedName>
        <fullName evidence="4">Uncharacterized protein</fullName>
    </submittedName>
</protein>
<comment type="similarity">
    <text evidence="1">Belongs to the Gfo/Idh/MocA family.</text>
</comment>
<feature type="domain" description="GFO/IDH/MocA-like oxidoreductase" evidence="3">
    <location>
        <begin position="135"/>
        <end position="250"/>
    </location>
</feature>
<proteinExistence type="inferred from homology"/>
<dbReference type="Pfam" id="PF01408">
    <property type="entry name" value="GFO_IDH_MocA"/>
    <property type="match status" value="1"/>
</dbReference>
<dbReference type="STRING" id="50376.A0A517LJV6"/>
<organism evidence="4 5">
    <name type="scientific">Venturia effusa</name>
    <dbReference type="NCBI Taxonomy" id="50376"/>
    <lineage>
        <taxon>Eukaryota</taxon>
        <taxon>Fungi</taxon>
        <taxon>Dikarya</taxon>
        <taxon>Ascomycota</taxon>
        <taxon>Pezizomycotina</taxon>
        <taxon>Dothideomycetes</taxon>
        <taxon>Pleosporomycetidae</taxon>
        <taxon>Venturiales</taxon>
        <taxon>Venturiaceae</taxon>
        <taxon>Venturia</taxon>
    </lineage>
</organism>
<dbReference type="GO" id="GO:0000166">
    <property type="term" value="F:nucleotide binding"/>
    <property type="evidence" value="ECO:0007669"/>
    <property type="project" value="InterPro"/>
</dbReference>
<dbReference type="Gene3D" id="3.30.360.10">
    <property type="entry name" value="Dihydrodipicolinate Reductase, domain 2"/>
    <property type="match status" value="1"/>
</dbReference>
<evidence type="ECO:0000313" key="5">
    <source>
        <dbReference type="Proteomes" id="UP000316270"/>
    </source>
</evidence>
<dbReference type="AlphaFoldDB" id="A0A517LJV6"/>
<dbReference type="Proteomes" id="UP000316270">
    <property type="component" value="Chromosome 14"/>
</dbReference>
<dbReference type="PANTHER" id="PTHR43054:SF1">
    <property type="entry name" value="SCYLLO-INOSITOL 2-DEHYDROGENASE (NADP(+)) IOLU"/>
    <property type="match status" value="1"/>
</dbReference>
<dbReference type="SUPFAM" id="SSF51735">
    <property type="entry name" value="NAD(P)-binding Rossmann-fold domains"/>
    <property type="match status" value="1"/>
</dbReference>
<reference evidence="4 5" key="1">
    <citation type="submission" date="2019-07" db="EMBL/GenBank/DDBJ databases">
        <title>Finished genome of Venturia effusa.</title>
        <authorList>
            <person name="Young C.A."/>
            <person name="Cox M.P."/>
            <person name="Ganley A.R.D."/>
            <person name="David W.J."/>
        </authorList>
    </citation>
    <scope>NUCLEOTIDE SEQUENCE [LARGE SCALE GENOMIC DNA]</scope>
    <source>
        <strain evidence="5">albino</strain>
    </source>
</reference>
<dbReference type="Gene3D" id="3.40.50.720">
    <property type="entry name" value="NAD(P)-binding Rossmann-like Domain"/>
    <property type="match status" value="1"/>
</dbReference>
<dbReference type="InterPro" id="IPR000683">
    <property type="entry name" value="Gfo/Idh/MocA-like_OxRdtase_N"/>
</dbReference>
<evidence type="ECO:0000259" key="2">
    <source>
        <dbReference type="Pfam" id="PF01408"/>
    </source>
</evidence>
<dbReference type="InterPro" id="IPR036291">
    <property type="entry name" value="NAD(P)-bd_dom_sf"/>
</dbReference>
<feature type="domain" description="Gfo/Idh/MocA-like oxidoreductase N-terminal" evidence="2">
    <location>
        <begin position="2"/>
        <end position="118"/>
    </location>
</feature>
<dbReference type="EMBL" id="CP042198">
    <property type="protein sequence ID" value="QDS75928.1"/>
    <property type="molecule type" value="Genomic_DNA"/>
</dbReference>
<name>A0A517LJV6_9PEZI</name>
<evidence type="ECO:0000313" key="4">
    <source>
        <dbReference type="EMBL" id="QDS75928.1"/>
    </source>
</evidence>
<dbReference type="PANTHER" id="PTHR43054">
    <property type="match status" value="1"/>
</dbReference>
<evidence type="ECO:0000259" key="3">
    <source>
        <dbReference type="Pfam" id="PF22725"/>
    </source>
</evidence>
<dbReference type="OrthoDB" id="2129491at2759"/>